<proteinExistence type="predicted"/>
<feature type="region of interest" description="Disordered" evidence="1">
    <location>
        <begin position="1"/>
        <end position="44"/>
    </location>
</feature>
<feature type="compositionally biased region" description="Basic and acidic residues" evidence="1">
    <location>
        <begin position="479"/>
        <end position="489"/>
    </location>
</feature>
<name>A0A0C6FLJ7_9HYPH</name>
<reference evidence="2 3" key="1">
    <citation type="journal article" date="2015" name="Genome Announc.">
        <title>Complete Genome Sequence of Methylobacterium aquaticum Strain 22A, Isolated from Racomitrium japonicum Moss.</title>
        <authorList>
            <person name="Tani A."/>
            <person name="Ogura Y."/>
            <person name="Hayashi T."/>
            <person name="Kimbara K."/>
        </authorList>
    </citation>
    <scope>NUCLEOTIDE SEQUENCE [LARGE SCALE GENOMIC DNA]</scope>
    <source>
        <strain evidence="2 3">MA-22A</strain>
    </source>
</reference>
<evidence type="ECO:0000313" key="2">
    <source>
        <dbReference type="EMBL" id="BAQ46059.1"/>
    </source>
</evidence>
<feature type="region of interest" description="Disordered" evidence="1">
    <location>
        <begin position="551"/>
        <end position="571"/>
    </location>
</feature>
<feature type="region of interest" description="Disordered" evidence="1">
    <location>
        <begin position="56"/>
        <end position="93"/>
    </location>
</feature>
<gene>
    <name evidence="2" type="ORF">Maq22A_c14375</name>
</gene>
<accession>A0A0C6FLJ7</accession>
<feature type="compositionally biased region" description="Basic and acidic residues" evidence="1">
    <location>
        <begin position="562"/>
        <end position="571"/>
    </location>
</feature>
<dbReference type="KEGG" id="maqu:Maq22A_c14375"/>
<dbReference type="Proteomes" id="UP000061432">
    <property type="component" value="Chromosome"/>
</dbReference>
<dbReference type="AlphaFoldDB" id="A0A0C6FLJ7"/>
<dbReference type="EMBL" id="AP014704">
    <property type="protein sequence ID" value="BAQ46059.1"/>
    <property type="molecule type" value="Genomic_DNA"/>
</dbReference>
<feature type="region of interest" description="Disordered" evidence="1">
    <location>
        <begin position="462"/>
        <end position="491"/>
    </location>
</feature>
<sequence length="571" mass="61799">MTDADHDTTPAAVLVAASASGPTPIDVAPAHQPEPPFVPLHAPESLGLSRSIEVSPTPTAIDAPTDQSAPALPTGDGLGGGRDGSPREVAPEAGKPEEAIHFQTYHSDLLLLRDITAAMLPTPIAAEPGANTVGDTLPCEVAPDGLRVAFCHDSIGCDLRVPFAAGTTSSGTGRFQIPAQILRLAALQVVKNKPKPKTGPTLLQATSRSLAPRAIYHGVPDEPVHWTFLPRTSDGKLLYGGAKLNFSASADTSTPLEEDPGLSDPVQISPDRIRTALLATKPAAAAKIDALPKLSQVAIEDGVACASNERMYAYHSDMALTGLSFRVAATDIPVLTSLMRHLDPTATTLRTAGRMCVIQDARLTIRFTQPFDTLPVINPRSRLQPTLAMQCEHSELMKLVDIAFLTARTNPDAQRRLQLHLRVALIDGEIALKADATWNDDSWGMDRFRGDLRSIIMEPEQARSLRERLSPPPSPTLTPDRKHAEEVPARQEAPPAIELGRYLVSDLLRAIRPLRSGLLRLEFIDDRALIVSETTVEYSTDYVMTSRTQEDTYGLPQRRSKRWDAPSRLRA</sequence>
<evidence type="ECO:0000313" key="3">
    <source>
        <dbReference type="Proteomes" id="UP000061432"/>
    </source>
</evidence>
<evidence type="ECO:0000256" key="1">
    <source>
        <dbReference type="SAM" id="MobiDB-lite"/>
    </source>
</evidence>
<dbReference type="PATRIC" id="fig|270351.10.peg.2771"/>
<protein>
    <submittedName>
        <fullName evidence="2">Uncharacterized protein</fullName>
    </submittedName>
</protein>
<reference evidence="3" key="2">
    <citation type="submission" date="2015-01" db="EMBL/GenBank/DDBJ databases">
        <title>Complete genome sequence of Methylobacterium aquaticum strain 22A.</title>
        <authorList>
            <person name="Tani A."/>
            <person name="Ogura Y."/>
            <person name="Hayashi T."/>
        </authorList>
    </citation>
    <scope>NUCLEOTIDE SEQUENCE [LARGE SCALE GENOMIC DNA]</scope>
    <source>
        <strain evidence="3">MA-22A</strain>
    </source>
</reference>
<feature type="compositionally biased region" description="Basic and acidic residues" evidence="1">
    <location>
        <begin position="84"/>
        <end position="93"/>
    </location>
</feature>
<organism evidence="2 3">
    <name type="scientific">Methylobacterium aquaticum</name>
    <dbReference type="NCBI Taxonomy" id="270351"/>
    <lineage>
        <taxon>Bacteria</taxon>
        <taxon>Pseudomonadati</taxon>
        <taxon>Pseudomonadota</taxon>
        <taxon>Alphaproteobacteria</taxon>
        <taxon>Hyphomicrobiales</taxon>
        <taxon>Methylobacteriaceae</taxon>
        <taxon>Methylobacterium</taxon>
    </lineage>
</organism>